<evidence type="ECO:0000259" key="7">
    <source>
        <dbReference type="PROSITE" id="PS50893"/>
    </source>
</evidence>
<dbReference type="InterPro" id="IPR017871">
    <property type="entry name" value="ABC_transporter-like_CS"/>
</dbReference>
<evidence type="ECO:0000256" key="2">
    <source>
        <dbReference type="ARBA" id="ARBA00022448"/>
    </source>
</evidence>
<proteinExistence type="inferred from homology"/>
<name>A0A556ACW4_9BURK</name>
<gene>
    <name evidence="8" type="ORF">FOZ76_23345</name>
</gene>
<dbReference type="GO" id="GO:0005524">
    <property type="term" value="F:ATP binding"/>
    <property type="evidence" value="ECO:0007669"/>
    <property type="project" value="UniProtKB-KW"/>
</dbReference>
<protein>
    <submittedName>
        <fullName evidence="8">ATP-binding cassette domain-containing protein</fullName>
    </submittedName>
</protein>
<evidence type="ECO:0000256" key="1">
    <source>
        <dbReference type="ARBA" id="ARBA00005417"/>
    </source>
</evidence>
<dbReference type="GO" id="GO:0055085">
    <property type="term" value="P:transmembrane transport"/>
    <property type="evidence" value="ECO:0007669"/>
    <property type="project" value="UniProtKB-ARBA"/>
</dbReference>
<dbReference type="InterPro" id="IPR027417">
    <property type="entry name" value="P-loop_NTPase"/>
</dbReference>
<dbReference type="PANTHER" id="PTHR43776">
    <property type="entry name" value="TRANSPORT ATP-BINDING PROTEIN"/>
    <property type="match status" value="1"/>
</dbReference>
<reference evidence="8 9" key="1">
    <citation type="submission" date="2019-07" db="EMBL/GenBank/DDBJ databases">
        <title>Qingshengfaniella alkalisoli gen. nov., sp. nov., isolated from saline soil.</title>
        <authorList>
            <person name="Xu L."/>
            <person name="Huang X.-X."/>
            <person name="Sun J.-Q."/>
        </authorList>
    </citation>
    <scope>NUCLEOTIDE SEQUENCE [LARGE SCALE GENOMIC DNA]</scope>
    <source>
        <strain evidence="8 9">DSM 27279</strain>
    </source>
</reference>
<keyword evidence="3" id="KW-0472">Membrane</keyword>
<dbReference type="RefSeq" id="WP_143950638.1">
    <property type="nucleotide sequence ID" value="NZ_VLTJ01000039.1"/>
</dbReference>
<dbReference type="OrthoDB" id="9802772at2"/>
<evidence type="ECO:0000256" key="5">
    <source>
        <dbReference type="ARBA" id="ARBA00022840"/>
    </source>
</evidence>
<dbReference type="Gene3D" id="3.40.50.300">
    <property type="entry name" value="P-loop containing nucleotide triphosphate hydrolases"/>
    <property type="match status" value="1"/>
</dbReference>
<dbReference type="EMBL" id="VLTJ01000039">
    <property type="protein sequence ID" value="TSH90721.1"/>
    <property type="molecule type" value="Genomic_DNA"/>
</dbReference>
<evidence type="ECO:0000256" key="3">
    <source>
        <dbReference type="ARBA" id="ARBA00022475"/>
    </source>
</evidence>
<comment type="caution">
    <text evidence="8">The sequence shown here is derived from an EMBL/GenBank/DDBJ whole genome shotgun (WGS) entry which is preliminary data.</text>
</comment>
<feature type="domain" description="ABC transporter" evidence="7">
    <location>
        <begin position="37"/>
        <end position="280"/>
    </location>
</feature>
<keyword evidence="3" id="KW-1003">Cell membrane</keyword>
<evidence type="ECO:0000256" key="4">
    <source>
        <dbReference type="ARBA" id="ARBA00022741"/>
    </source>
</evidence>
<organism evidence="8 9">
    <name type="scientific">Verticiella sediminum</name>
    <dbReference type="NCBI Taxonomy" id="1247510"/>
    <lineage>
        <taxon>Bacteria</taxon>
        <taxon>Pseudomonadati</taxon>
        <taxon>Pseudomonadota</taxon>
        <taxon>Betaproteobacteria</taxon>
        <taxon>Burkholderiales</taxon>
        <taxon>Alcaligenaceae</taxon>
        <taxon>Verticiella</taxon>
    </lineage>
</organism>
<sequence length="383" mass="41615">MPVNPLQPGTVLHRPTPIPHPADAGRHRQPPSRAALLDVDGLHVRYRTRRGLLHAVDGVSLSLQAGQTLGLVGESGCGKSSLGKAVMRLIEPAAGTIRLDGVDITHLGPAGLRPHRRRFQMVFQDPGGSLDPRQRIGRSLRTPLDLHRLGTPAQRAERVRELMLQVGLRPELADRQPHEFSGGQRQRIAIARALALNPALIVCDEPVSALDVSLQAQILNLLSDLQQRYGMAYLFISHDLGVVQHLADRVAVMYLGRIVELAPRERIWRSPAHPYTQALIDAIPVMDPRHERNAGAIHGDLPNPFQPPAGCSFHTRCPHALPVCREQAPALREIGPGHHAACHLHGEAAGHASQIVHFVRPAAAHEAEPRPARAAGAYATTAT</sequence>
<dbReference type="PROSITE" id="PS50893">
    <property type="entry name" value="ABC_TRANSPORTER_2"/>
    <property type="match status" value="1"/>
</dbReference>
<keyword evidence="5 8" id="KW-0067">ATP-binding</keyword>
<dbReference type="PANTHER" id="PTHR43776:SF7">
    <property type="entry name" value="D,D-DIPEPTIDE TRANSPORT ATP-BINDING PROTEIN DDPF-RELATED"/>
    <property type="match status" value="1"/>
</dbReference>
<dbReference type="Pfam" id="PF08352">
    <property type="entry name" value="oligo_HPY"/>
    <property type="match status" value="1"/>
</dbReference>
<dbReference type="NCBIfam" id="TIGR01727">
    <property type="entry name" value="oligo_HPY"/>
    <property type="match status" value="1"/>
</dbReference>
<dbReference type="SMART" id="SM00382">
    <property type="entry name" value="AAA"/>
    <property type="match status" value="1"/>
</dbReference>
<evidence type="ECO:0000256" key="6">
    <source>
        <dbReference type="SAM" id="MobiDB-lite"/>
    </source>
</evidence>
<dbReference type="PROSITE" id="PS00211">
    <property type="entry name" value="ABC_TRANSPORTER_1"/>
    <property type="match status" value="1"/>
</dbReference>
<evidence type="ECO:0000313" key="8">
    <source>
        <dbReference type="EMBL" id="TSH90721.1"/>
    </source>
</evidence>
<evidence type="ECO:0000313" key="9">
    <source>
        <dbReference type="Proteomes" id="UP000318405"/>
    </source>
</evidence>
<dbReference type="GO" id="GO:0015833">
    <property type="term" value="P:peptide transport"/>
    <property type="evidence" value="ECO:0007669"/>
    <property type="project" value="InterPro"/>
</dbReference>
<dbReference type="Proteomes" id="UP000318405">
    <property type="component" value="Unassembled WGS sequence"/>
</dbReference>
<dbReference type="InterPro" id="IPR003439">
    <property type="entry name" value="ABC_transporter-like_ATP-bd"/>
</dbReference>
<dbReference type="FunFam" id="3.40.50.300:FF:000016">
    <property type="entry name" value="Oligopeptide ABC transporter ATP-binding component"/>
    <property type="match status" value="1"/>
</dbReference>
<dbReference type="Pfam" id="PF00005">
    <property type="entry name" value="ABC_tran"/>
    <property type="match status" value="1"/>
</dbReference>
<feature type="compositionally biased region" description="Low complexity" evidence="6">
    <location>
        <begin position="372"/>
        <end position="383"/>
    </location>
</feature>
<dbReference type="InterPro" id="IPR003593">
    <property type="entry name" value="AAA+_ATPase"/>
</dbReference>
<keyword evidence="2" id="KW-0813">Transport</keyword>
<feature type="region of interest" description="Disordered" evidence="6">
    <location>
        <begin position="1"/>
        <end position="30"/>
    </location>
</feature>
<keyword evidence="4" id="KW-0547">Nucleotide-binding</keyword>
<comment type="similarity">
    <text evidence="1">Belongs to the ABC transporter superfamily.</text>
</comment>
<dbReference type="GO" id="GO:0016887">
    <property type="term" value="F:ATP hydrolysis activity"/>
    <property type="evidence" value="ECO:0007669"/>
    <property type="project" value="InterPro"/>
</dbReference>
<accession>A0A556ACW4</accession>
<keyword evidence="9" id="KW-1185">Reference proteome</keyword>
<feature type="region of interest" description="Disordered" evidence="6">
    <location>
        <begin position="363"/>
        <end position="383"/>
    </location>
</feature>
<dbReference type="SUPFAM" id="SSF52540">
    <property type="entry name" value="P-loop containing nucleoside triphosphate hydrolases"/>
    <property type="match status" value="1"/>
</dbReference>
<dbReference type="CDD" id="cd03257">
    <property type="entry name" value="ABC_NikE_OppD_transporters"/>
    <property type="match status" value="1"/>
</dbReference>
<dbReference type="AlphaFoldDB" id="A0A556ACW4"/>
<dbReference type="InterPro" id="IPR013563">
    <property type="entry name" value="Oligopep_ABC_C"/>
</dbReference>
<dbReference type="InterPro" id="IPR050319">
    <property type="entry name" value="ABC_transp_ATP-bind"/>
</dbReference>